<evidence type="ECO:0000313" key="2">
    <source>
        <dbReference type="EMBL" id="RPB17928.1"/>
    </source>
</evidence>
<accession>A0A3N4L834</accession>
<feature type="compositionally biased region" description="Polar residues" evidence="1">
    <location>
        <begin position="23"/>
        <end position="34"/>
    </location>
</feature>
<evidence type="ECO:0000256" key="1">
    <source>
        <dbReference type="SAM" id="MobiDB-lite"/>
    </source>
</evidence>
<dbReference type="InParanoid" id="A0A3N4L834"/>
<reference evidence="2 3" key="1">
    <citation type="journal article" date="2018" name="Nat. Ecol. Evol.">
        <title>Pezizomycetes genomes reveal the molecular basis of ectomycorrhizal truffle lifestyle.</title>
        <authorList>
            <person name="Murat C."/>
            <person name="Payen T."/>
            <person name="Noel B."/>
            <person name="Kuo A."/>
            <person name="Morin E."/>
            <person name="Chen J."/>
            <person name="Kohler A."/>
            <person name="Krizsan K."/>
            <person name="Balestrini R."/>
            <person name="Da Silva C."/>
            <person name="Montanini B."/>
            <person name="Hainaut M."/>
            <person name="Levati E."/>
            <person name="Barry K.W."/>
            <person name="Belfiori B."/>
            <person name="Cichocki N."/>
            <person name="Clum A."/>
            <person name="Dockter R.B."/>
            <person name="Fauchery L."/>
            <person name="Guy J."/>
            <person name="Iotti M."/>
            <person name="Le Tacon F."/>
            <person name="Lindquist E.A."/>
            <person name="Lipzen A."/>
            <person name="Malagnac F."/>
            <person name="Mello A."/>
            <person name="Molinier V."/>
            <person name="Miyauchi S."/>
            <person name="Poulain J."/>
            <person name="Riccioni C."/>
            <person name="Rubini A."/>
            <person name="Sitrit Y."/>
            <person name="Splivallo R."/>
            <person name="Traeger S."/>
            <person name="Wang M."/>
            <person name="Zifcakova L."/>
            <person name="Wipf D."/>
            <person name="Zambonelli A."/>
            <person name="Paolocci F."/>
            <person name="Nowrousian M."/>
            <person name="Ottonello S."/>
            <person name="Baldrian P."/>
            <person name="Spatafora J.W."/>
            <person name="Henrissat B."/>
            <person name="Nagy L.G."/>
            <person name="Aury J.M."/>
            <person name="Wincker P."/>
            <person name="Grigoriev I.V."/>
            <person name="Bonfante P."/>
            <person name="Martin F.M."/>
        </authorList>
    </citation>
    <scope>NUCLEOTIDE SEQUENCE [LARGE SCALE GENOMIC DNA]</scope>
    <source>
        <strain evidence="2 3">ATCC MYA-4762</strain>
    </source>
</reference>
<dbReference type="OrthoDB" id="5151590at2759"/>
<gene>
    <name evidence="2" type="ORF">L211DRAFT_799321</name>
</gene>
<organism evidence="2 3">
    <name type="scientific">Terfezia boudieri ATCC MYA-4762</name>
    <dbReference type="NCBI Taxonomy" id="1051890"/>
    <lineage>
        <taxon>Eukaryota</taxon>
        <taxon>Fungi</taxon>
        <taxon>Dikarya</taxon>
        <taxon>Ascomycota</taxon>
        <taxon>Pezizomycotina</taxon>
        <taxon>Pezizomycetes</taxon>
        <taxon>Pezizales</taxon>
        <taxon>Pezizaceae</taxon>
        <taxon>Terfezia</taxon>
    </lineage>
</organism>
<evidence type="ECO:0000313" key="3">
    <source>
        <dbReference type="Proteomes" id="UP000267821"/>
    </source>
</evidence>
<keyword evidence="3" id="KW-1185">Reference proteome</keyword>
<name>A0A3N4L834_9PEZI</name>
<proteinExistence type="predicted"/>
<dbReference type="Proteomes" id="UP000267821">
    <property type="component" value="Unassembled WGS sequence"/>
</dbReference>
<feature type="non-terminal residue" evidence="2">
    <location>
        <position position="1"/>
    </location>
</feature>
<feature type="region of interest" description="Disordered" evidence="1">
    <location>
        <begin position="18"/>
        <end position="53"/>
    </location>
</feature>
<dbReference type="AlphaFoldDB" id="A0A3N4L834"/>
<sequence length="53" mass="6207">IIGRPYMTVKNFITRTLERESGNNKARNGRPTNLSKRDRRAISQYIKRNRTAS</sequence>
<dbReference type="EMBL" id="ML121855">
    <property type="protein sequence ID" value="RPB17928.1"/>
    <property type="molecule type" value="Genomic_DNA"/>
</dbReference>
<protein>
    <submittedName>
        <fullName evidence="2">Uncharacterized protein</fullName>
    </submittedName>
</protein>